<evidence type="ECO:0000313" key="3">
    <source>
        <dbReference type="EMBL" id="QBI02326.1"/>
    </source>
</evidence>
<gene>
    <name evidence="3" type="ORF">EYF70_16880</name>
    <name evidence="2" type="ORF">GCM10007387_27300</name>
</gene>
<dbReference type="PANTHER" id="PTHR41252:SF1">
    <property type="entry name" value="BLR2505 PROTEIN"/>
    <property type="match status" value="1"/>
</dbReference>
<dbReference type="Proteomes" id="UP000628442">
    <property type="component" value="Unassembled WGS sequence"/>
</dbReference>
<dbReference type="Pfam" id="PF12680">
    <property type="entry name" value="SnoaL_2"/>
    <property type="match status" value="1"/>
</dbReference>
<dbReference type="AlphaFoldDB" id="A0A411X019"/>
<evidence type="ECO:0000313" key="4">
    <source>
        <dbReference type="Proteomes" id="UP000292307"/>
    </source>
</evidence>
<evidence type="ECO:0000313" key="5">
    <source>
        <dbReference type="Proteomes" id="UP000628442"/>
    </source>
</evidence>
<dbReference type="RefSeq" id="WP_131146440.1">
    <property type="nucleotide sequence ID" value="NZ_BMWV01000005.1"/>
</dbReference>
<dbReference type="InterPro" id="IPR037401">
    <property type="entry name" value="SnoaL-like"/>
</dbReference>
<dbReference type="InterPro" id="IPR032710">
    <property type="entry name" value="NTF2-like_dom_sf"/>
</dbReference>
<dbReference type="SUPFAM" id="SSF54427">
    <property type="entry name" value="NTF2-like"/>
    <property type="match status" value="1"/>
</dbReference>
<dbReference type="Gene3D" id="3.10.450.50">
    <property type="match status" value="1"/>
</dbReference>
<reference evidence="3 4" key="2">
    <citation type="submission" date="2019-02" db="EMBL/GenBank/DDBJ databases">
        <title>Draft Genome Sequences of Six Type Strains of the Genus Massilia.</title>
        <authorList>
            <person name="Miess H."/>
            <person name="Frediansyhah A."/>
            <person name="Gross H."/>
        </authorList>
    </citation>
    <scope>NUCLEOTIDE SEQUENCE [LARGE SCALE GENOMIC DNA]</scope>
    <source>
        <strain evidence="3 4">DSM 17472</strain>
    </source>
</reference>
<dbReference type="Proteomes" id="UP000292307">
    <property type="component" value="Chromosome"/>
</dbReference>
<reference evidence="2" key="3">
    <citation type="submission" date="2022-12" db="EMBL/GenBank/DDBJ databases">
        <authorList>
            <person name="Sun Q."/>
            <person name="Kim S."/>
        </authorList>
    </citation>
    <scope>NUCLEOTIDE SEQUENCE</scope>
    <source>
        <strain evidence="2">KCTC 12343</strain>
    </source>
</reference>
<dbReference type="EMBL" id="BMWV01000005">
    <property type="protein sequence ID" value="GGY43694.1"/>
    <property type="molecule type" value="Genomic_DNA"/>
</dbReference>
<keyword evidence="4" id="KW-1185">Reference proteome</keyword>
<feature type="domain" description="SnoaL-like" evidence="1">
    <location>
        <begin position="55"/>
        <end position="161"/>
    </location>
</feature>
<dbReference type="OrthoDB" id="1450423at2"/>
<dbReference type="PANTHER" id="PTHR41252">
    <property type="entry name" value="BLR2505 PROTEIN"/>
    <property type="match status" value="1"/>
</dbReference>
<protein>
    <submittedName>
        <fullName evidence="3">Nuclear transport factor 2 family protein</fullName>
    </submittedName>
</protein>
<sequence>MPTTIARIDQPADGVATSPVLRARCAIAIVMLAAAGACAAAGTPQAEAAGNRQIVDAAFQRWTAGGNGFFNELLHEDVVWTIEGSGPSAGTYRGRKAFMDRAVAPFAARMAAPVRPVSRQVWSDADHVIVRWKGEGTAGDGQAYRNSYAWIFRMRGGRVIEASAFLDLPAYDDVLRRVPAPVAR</sequence>
<accession>A0A411X019</accession>
<dbReference type="EMBL" id="CP036401">
    <property type="protein sequence ID" value="QBI02326.1"/>
    <property type="molecule type" value="Genomic_DNA"/>
</dbReference>
<evidence type="ECO:0000259" key="1">
    <source>
        <dbReference type="Pfam" id="PF12680"/>
    </source>
</evidence>
<evidence type="ECO:0000313" key="2">
    <source>
        <dbReference type="EMBL" id="GGY43694.1"/>
    </source>
</evidence>
<name>A0A411X019_9BURK</name>
<proteinExistence type="predicted"/>
<organism evidence="2 5">
    <name type="scientific">Pseudoduganella albidiflava</name>
    <dbReference type="NCBI Taxonomy" id="321983"/>
    <lineage>
        <taxon>Bacteria</taxon>
        <taxon>Pseudomonadati</taxon>
        <taxon>Pseudomonadota</taxon>
        <taxon>Betaproteobacteria</taxon>
        <taxon>Burkholderiales</taxon>
        <taxon>Oxalobacteraceae</taxon>
        <taxon>Telluria group</taxon>
        <taxon>Pseudoduganella</taxon>
    </lineage>
</organism>
<reference evidence="2" key="1">
    <citation type="journal article" date="2014" name="Int. J. Syst. Evol. Microbiol.">
        <title>Complete genome sequence of Corynebacterium casei LMG S-19264T (=DSM 44701T), isolated from a smear-ripened cheese.</title>
        <authorList>
            <consortium name="US DOE Joint Genome Institute (JGI-PGF)"/>
            <person name="Walter F."/>
            <person name="Albersmeier A."/>
            <person name="Kalinowski J."/>
            <person name="Ruckert C."/>
        </authorList>
    </citation>
    <scope>NUCLEOTIDE SEQUENCE</scope>
    <source>
        <strain evidence="2">KCTC 12343</strain>
    </source>
</reference>